<evidence type="ECO:0000256" key="4">
    <source>
        <dbReference type="ARBA" id="ARBA00022989"/>
    </source>
</evidence>
<feature type="transmembrane region" description="Helical" evidence="6">
    <location>
        <begin position="277"/>
        <end position="296"/>
    </location>
</feature>
<gene>
    <name evidence="7" type="ORF">CXZ10_09630</name>
</gene>
<keyword evidence="4 6" id="KW-1133">Transmembrane helix</keyword>
<dbReference type="CDD" id="cd06579">
    <property type="entry name" value="TM_PBP1_transp_AraH_like"/>
    <property type="match status" value="1"/>
</dbReference>
<proteinExistence type="predicted"/>
<evidence type="ECO:0000313" key="8">
    <source>
        <dbReference type="Proteomes" id="UP000233491"/>
    </source>
</evidence>
<accession>A0A1I4VMK0</accession>
<dbReference type="GO" id="GO:0022857">
    <property type="term" value="F:transmembrane transporter activity"/>
    <property type="evidence" value="ECO:0007669"/>
    <property type="project" value="InterPro"/>
</dbReference>
<keyword evidence="3 6" id="KW-0812">Transmembrane</keyword>
<evidence type="ECO:0000256" key="3">
    <source>
        <dbReference type="ARBA" id="ARBA00022692"/>
    </source>
</evidence>
<name>A0A1I4VMK0_9HYPH</name>
<keyword evidence="5 6" id="KW-0472">Membrane</keyword>
<evidence type="ECO:0000256" key="2">
    <source>
        <dbReference type="ARBA" id="ARBA00022475"/>
    </source>
</evidence>
<reference evidence="7 8" key="1">
    <citation type="submission" date="2017-12" db="EMBL/GenBank/DDBJ databases">
        <title>Anaerobic carbon monoxide metabolism by Pleomorphomonas carboxyditropha sp. nov., a new mesophilic hydrogenogenic carboxidotroph.</title>
        <authorList>
            <person name="Esquivel-Elizondo S."/>
            <person name="Krajmalnik-Brown R."/>
        </authorList>
    </citation>
    <scope>NUCLEOTIDE SEQUENCE [LARGE SCALE GENOMIC DNA]</scope>
    <source>
        <strain evidence="7 8">R5-392</strain>
    </source>
</reference>
<dbReference type="AlphaFoldDB" id="A0A1I4VMK0"/>
<dbReference type="EMBL" id="PJNW01000005">
    <property type="protein sequence ID" value="PKR89614.1"/>
    <property type="molecule type" value="Genomic_DNA"/>
</dbReference>
<dbReference type="Proteomes" id="UP000233491">
    <property type="component" value="Unassembled WGS sequence"/>
</dbReference>
<sequence length="354" mass="37017">MSTPSSNPAPNPAAPAAAVQTGTAKPAFSFKDFVIKFGLLIILAVMVVVFWRLEPAFANARNMFSILQAVSVTALLALGVTVTLAIAGFDLSIGSTAAMSLMASSYVMVILNQGTLLAVIVCLLLGAFIGFLNGVLIVKGRIPDLLATLGMMFLLLGLQLIPTGGRSIAKGMTLSDGSAATGTFTDAFLALGRYRLFDLIPLPVIIMLVAAVILWVFMERSRYGRVLYAIGGNEKATRLAGAPVERYKIAAYMISGLFASIGGILLAARVGRGDVTSGSSLLLDSVAAALIGYAVLGAKKPNVFGTAVGALFVGTLLNGLTMLNAPYYAQDFVKGLVLVFALLFTFGFASSQRR</sequence>
<comment type="subcellular location">
    <subcellularLocation>
        <location evidence="1">Cell membrane</location>
        <topology evidence="1">Multi-pass membrane protein</topology>
    </subcellularLocation>
</comment>
<organism evidence="7 8">
    <name type="scientific">Pleomorphomonas diazotrophica</name>
    <dbReference type="NCBI Taxonomy" id="1166257"/>
    <lineage>
        <taxon>Bacteria</taxon>
        <taxon>Pseudomonadati</taxon>
        <taxon>Pseudomonadota</taxon>
        <taxon>Alphaproteobacteria</taxon>
        <taxon>Hyphomicrobiales</taxon>
        <taxon>Pleomorphomonadaceae</taxon>
        <taxon>Pleomorphomonas</taxon>
    </lineage>
</organism>
<evidence type="ECO:0000313" key="7">
    <source>
        <dbReference type="EMBL" id="PKR89614.1"/>
    </source>
</evidence>
<dbReference type="RefSeq" id="WP_101288922.1">
    <property type="nucleotide sequence ID" value="NZ_FOUQ01000012.1"/>
</dbReference>
<evidence type="ECO:0000256" key="6">
    <source>
        <dbReference type="SAM" id="Phobius"/>
    </source>
</evidence>
<keyword evidence="8" id="KW-1185">Reference proteome</keyword>
<evidence type="ECO:0000256" key="5">
    <source>
        <dbReference type="ARBA" id="ARBA00023136"/>
    </source>
</evidence>
<protein>
    <submittedName>
        <fullName evidence="7">Sugar ABC transporter permease</fullName>
    </submittedName>
</protein>
<dbReference type="PANTHER" id="PTHR32196:SF72">
    <property type="entry name" value="RIBOSE IMPORT PERMEASE PROTEIN RBSC"/>
    <property type="match status" value="1"/>
</dbReference>
<feature type="transmembrane region" description="Helical" evidence="6">
    <location>
        <begin position="303"/>
        <end position="320"/>
    </location>
</feature>
<dbReference type="PANTHER" id="PTHR32196">
    <property type="entry name" value="ABC TRANSPORTER PERMEASE PROTEIN YPHD-RELATED-RELATED"/>
    <property type="match status" value="1"/>
</dbReference>
<feature type="transmembrane region" description="Helical" evidence="6">
    <location>
        <begin position="117"/>
        <end position="138"/>
    </location>
</feature>
<feature type="transmembrane region" description="Helical" evidence="6">
    <location>
        <begin position="249"/>
        <end position="271"/>
    </location>
</feature>
<feature type="transmembrane region" description="Helical" evidence="6">
    <location>
        <begin position="33"/>
        <end position="53"/>
    </location>
</feature>
<feature type="transmembrane region" description="Helical" evidence="6">
    <location>
        <begin position="145"/>
        <end position="162"/>
    </location>
</feature>
<dbReference type="Pfam" id="PF02653">
    <property type="entry name" value="BPD_transp_2"/>
    <property type="match status" value="1"/>
</dbReference>
<dbReference type="InterPro" id="IPR001851">
    <property type="entry name" value="ABC_transp_permease"/>
</dbReference>
<comment type="caution">
    <text evidence="7">The sequence shown here is derived from an EMBL/GenBank/DDBJ whole genome shotgun (WGS) entry which is preliminary data.</text>
</comment>
<feature type="transmembrane region" description="Helical" evidence="6">
    <location>
        <begin position="332"/>
        <end position="349"/>
    </location>
</feature>
<keyword evidence="2" id="KW-1003">Cell membrane</keyword>
<feature type="transmembrane region" description="Helical" evidence="6">
    <location>
        <begin position="65"/>
        <end position="86"/>
    </location>
</feature>
<evidence type="ECO:0000256" key="1">
    <source>
        <dbReference type="ARBA" id="ARBA00004651"/>
    </source>
</evidence>
<feature type="transmembrane region" description="Helical" evidence="6">
    <location>
        <begin position="199"/>
        <end position="218"/>
    </location>
</feature>
<dbReference type="OrthoDB" id="192433at2"/>
<dbReference type="GO" id="GO:0005886">
    <property type="term" value="C:plasma membrane"/>
    <property type="evidence" value="ECO:0007669"/>
    <property type="project" value="UniProtKB-SubCell"/>
</dbReference>